<dbReference type="AlphaFoldDB" id="A0A367KA09"/>
<feature type="region of interest" description="Disordered" evidence="1">
    <location>
        <begin position="1"/>
        <end position="22"/>
    </location>
</feature>
<organism evidence="3 4">
    <name type="scientific">Rhizopus stolonifer</name>
    <name type="common">Rhizopus nigricans</name>
    <dbReference type="NCBI Taxonomy" id="4846"/>
    <lineage>
        <taxon>Eukaryota</taxon>
        <taxon>Fungi</taxon>
        <taxon>Fungi incertae sedis</taxon>
        <taxon>Mucoromycota</taxon>
        <taxon>Mucoromycotina</taxon>
        <taxon>Mucoromycetes</taxon>
        <taxon>Mucorales</taxon>
        <taxon>Mucorineae</taxon>
        <taxon>Rhizopodaceae</taxon>
        <taxon>Rhizopus</taxon>
    </lineage>
</organism>
<dbReference type="EMBL" id="PJQM01001991">
    <property type="protein sequence ID" value="RCH99073.1"/>
    <property type="molecule type" value="Genomic_DNA"/>
</dbReference>
<dbReference type="OrthoDB" id="2230296at2759"/>
<name>A0A367KA09_RHIST</name>
<gene>
    <name evidence="3" type="ORF">CU098_008384</name>
</gene>
<protein>
    <submittedName>
        <fullName evidence="3">Uncharacterized protein</fullName>
    </submittedName>
</protein>
<proteinExistence type="predicted"/>
<accession>A0A367KA09</accession>
<keyword evidence="2" id="KW-0812">Transmembrane</keyword>
<evidence type="ECO:0000256" key="1">
    <source>
        <dbReference type="SAM" id="MobiDB-lite"/>
    </source>
</evidence>
<evidence type="ECO:0000313" key="3">
    <source>
        <dbReference type="EMBL" id="RCH99073.1"/>
    </source>
</evidence>
<feature type="region of interest" description="Disordered" evidence="1">
    <location>
        <begin position="228"/>
        <end position="264"/>
    </location>
</feature>
<dbReference type="STRING" id="4846.A0A367KA09"/>
<feature type="region of interest" description="Disordered" evidence="1">
    <location>
        <begin position="181"/>
        <end position="203"/>
    </location>
</feature>
<feature type="compositionally biased region" description="Low complexity" evidence="1">
    <location>
        <begin position="235"/>
        <end position="247"/>
    </location>
</feature>
<feature type="compositionally biased region" description="Basic and acidic residues" evidence="1">
    <location>
        <begin position="181"/>
        <end position="194"/>
    </location>
</feature>
<evidence type="ECO:0000256" key="2">
    <source>
        <dbReference type="SAM" id="Phobius"/>
    </source>
</evidence>
<keyword evidence="2" id="KW-1133">Transmembrane helix</keyword>
<comment type="caution">
    <text evidence="3">The sequence shown here is derived from an EMBL/GenBank/DDBJ whole genome shotgun (WGS) entry which is preliminary data.</text>
</comment>
<feature type="transmembrane region" description="Helical" evidence="2">
    <location>
        <begin position="319"/>
        <end position="338"/>
    </location>
</feature>
<sequence length="354" mass="40422">MEQQTIKQQKMPMHSRTSSCTQSIRLRDSRNSMDLIEGTTQQFPQGNRKRPESTATLDAHLQRQRWDAFFEAQYSFGAFVQGSEQTEEQDQEVHQKKVDRLIDDGNLMLEPLKSPRSSTRPSCDGSMSHCTASSTPTAGILTPTLPCLTDNRASMNKQIWGPRDEKTLIERLELLKKIRVKSEKQTQGDQKDAEGALEEDQSNNTISKNCSTLTARWRQKLVEKAKKLRKEAQDDAGSTLSSDSSSLDPDEKQPDMTNGAEEEQNPKFGRCRRSFVCFMLGFLFPPFWLFGAFYVSSYADRQTSASRRVDRIWRHRSRIAFGTFTIALMIILVIVFVLKPETVGWRHSKLQSLQ</sequence>
<keyword evidence="2" id="KW-0472">Membrane</keyword>
<dbReference type="Proteomes" id="UP000253551">
    <property type="component" value="Unassembled WGS sequence"/>
</dbReference>
<evidence type="ECO:0000313" key="4">
    <source>
        <dbReference type="Proteomes" id="UP000253551"/>
    </source>
</evidence>
<keyword evidence="4" id="KW-1185">Reference proteome</keyword>
<feature type="region of interest" description="Disordered" evidence="1">
    <location>
        <begin position="109"/>
        <end position="135"/>
    </location>
</feature>
<feature type="transmembrane region" description="Helical" evidence="2">
    <location>
        <begin position="275"/>
        <end position="299"/>
    </location>
</feature>
<reference evidence="3 4" key="1">
    <citation type="journal article" date="2018" name="G3 (Bethesda)">
        <title>Phylogenetic and Phylogenomic Definition of Rhizopus Species.</title>
        <authorList>
            <person name="Gryganskyi A.P."/>
            <person name="Golan J."/>
            <person name="Dolatabadi S."/>
            <person name="Mondo S."/>
            <person name="Robb S."/>
            <person name="Idnurm A."/>
            <person name="Muszewska A."/>
            <person name="Steczkiewicz K."/>
            <person name="Masonjones S."/>
            <person name="Liao H.L."/>
            <person name="Gajdeczka M.T."/>
            <person name="Anike F."/>
            <person name="Vuek A."/>
            <person name="Anishchenko I.M."/>
            <person name="Voigt K."/>
            <person name="de Hoog G.S."/>
            <person name="Smith M.E."/>
            <person name="Heitman J."/>
            <person name="Vilgalys R."/>
            <person name="Stajich J.E."/>
        </authorList>
    </citation>
    <scope>NUCLEOTIDE SEQUENCE [LARGE SCALE GENOMIC DNA]</scope>
    <source>
        <strain evidence="3 4">LSU 92-RS-03</strain>
    </source>
</reference>